<keyword evidence="3" id="KW-1185">Reference proteome</keyword>
<protein>
    <submittedName>
        <fullName evidence="1">DNA-directed RNA polymerase subunit beta</fullName>
    </submittedName>
</protein>
<dbReference type="GO" id="GO:0000428">
    <property type="term" value="C:DNA-directed RNA polymerase complex"/>
    <property type="evidence" value="ECO:0007669"/>
    <property type="project" value="UniProtKB-KW"/>
</dbReference>
<reference evidence="1" key="1">
    <citation type="submission" date="2014-09" db="EMBL/GenBank/DDBJ databases">
        <title>G. arboreum L. cv. AKA8401 A2 genome assembly version 1.0.</title>
        <authorList>
            <person name="Mudge J."/>
            <person name="Ramaraj T."/>
            <person name="Lindquist I.E."/>
            <person name="Bharti A.K."/>
            <person name="Sundararajan A."/>
            <person name="Cameron C.T."/>
            <person name="Woodward J.E."/>
            <person name="May G.D."/>
            <person name="Brubaker C."/>
            <person name="Broadhvest J."/>
            <person name="Wilkins T.A."/>
        </authorList>
    </citation>
    <scope>NUCLEOTIDE SEQUENCE</scope>
</reference>
<dbReference type="AlphaFoldDB" id="A0A0B0MIY6"/>
<sequence>MASIYKLVRFRILRFFTIKCFFPKFSRNQKEMSSRRRCYVGCLYGQVAQCWNL</sequence>
<accession>A0A0B0MIY6</accession>
<dbReference type="EMBL" id="JRRC01447032">
    <property type="protein sequence ID" value="KHG06242.1"/>
    <property type="molecule type" value="Genomic_DNA"/>
</dbReference>
<keyword evidence="1" id="KW-0240">DNA-directed RNA polymerase</keyword>
<dbReference type="EMBL" id="JRRC01055119">
    <property type="protein sequence ID" value="KHF98865.1"/>
    <property type="molecule type" value="Genomic_DNA"/>
</dbReference>
<evidence type="ECO:0000313" key="1">
    <source>
        <dbReference type="EMBL" id="KHF98865.1"/>
    </source>
</evidence>
<gene>
    <name evidence="2" type="ORF">F383_32751</name>
    <name evidence="1" type="ORF">F383_37988</name>
</gene>
<dbReference type="Proteomes" id="UP000032142">
    <property type="component" value="Unassembled WGS sequence"/>
</dbReference>
<name>A0A0B0MIY6_GOSAR</name>
<proteinExistence type="predicted"/>
<evidence type="ECO:0000313" key="2">
    <source>
        <dbReference type="EMBL" id="KHG06242.1"/>
    </source>
</evidence>
<comment type="caution">
    <text evidence="1">The sequence shown here is derived from an EMBL/GenBank/DDBJ whole genome shotgun (WGS) entry which is preliminary data.</text>
</comment>
<evidence type="ECO:0000313" key="3">
    <source>
        <dbReference type="Proteomes" id="UP000032142"/>
    </source>
</evidence>
<organism evidence="1 3">
    <name type="scientific">Gossypium arboreum</name>
    <name type="common">Tree cotton</name>
    <name type="synonym">Gossypium nanking</name>
    <dbReference type="NCBI Taxonomy" id="29729"/>
    <lineage>
        <taxon>Eukaryota</taxon>
        <taxon>Viridiplantae</taxon>
        <taxon>Streptophyta</taxon>
        <taxon>Embryophyta</taxon>
        <taxon>Tracheophyta</taxon>
        <taxon>Spermatophyta</taxon>
        <taxon>Magnoliopsida</taxon>
        <taxon>eudicotyledons</taxon>
        <taxon>Gunneridae</taxon>
        <taxon>Pentapetalae</taxon>
        <taxon>rosids</taxon>
        <taxon>malvids</taxon>
        <taxon>Malvales</taxon>
        <taxon>Malvaceae</taxon>
        <taxon>Malvoideae</taxon>
        <taxon>Gossypium</taxon>
    </lineage>
</organism>
<reference evidence="3" key="2">
    <citation type="submission" date="2014-09" db="EMBL/GenBank/DDBJ databases">
        <authorList>
            <person name="Mudge J."/>
            <person name="Ramaraj T."/>
            <person name="Lindquist I.E."/>
            <person name="Bharti A.K."/>
            <person name="Sundararajan A."/>
            <person name="Cameron C.T."/>
            <person name="Woodward J.E."/>
            <person name="May G.D."/>
            <person name="Brubaker C."/>
            <person name="Broadhvest J."/>
            <person name="Wilkins T.A."/>
        </authorList>
    </citation>
    <scope>NUCLEOTIDE SEQUENCE</scope>
    <source>
        <strain evidence="3">cv. AKA8401</strain>
    </source>
</reference>
<keyword evidence="1" id="KW-0804">Transcription</keyword>